<evidence type="ECO:0000313" key="7">
    <source>
        <dbReference type="Proteomes" id="UP000283210"/>
    </source>
</evidence>
<dbReference type="Proteomes" id="UP000283210">
    <property type="component" value="Chromosome 6"/>
</dbReference>
<sequence length="175" mass="20618">MGNEASRLDEQTLLAYEEQKHLPKEEILLAYKKFDKLVPKEKKNCIDYRVPMNDILTLPELKFKPFNKRMCMVFSTSQEKDGSLNFEDFLNLLSVFRGQDNLNVQIHYAFRIFDFDGDNQLRLHDLEKLFDYLTSGTEEKHPDFELRTDMAKNFLCGRLRSFTKEELKGSWTGSS</sequence>
<name>A0A3S2N2K2_ORYJA</name>
<keyword evidence="7" id="KW-1185">Reference proteome</keyword>
<dbReference type="PANTHER" id="PTHR45791">
    <property type="entry name" value="CALCIUM AND INTEGRIN BINDING FAMILY MEMBER 2"/>
    <property type="match status" value="1"/>
</dbReference>
<dbReference type="EMBL" id="CM012442">
    <property type="protein sequence ID" value="RVE72021.1"/>
    <property type="molecule type" value="Genomic_DNA"/>
</dbReference>
<dbReference type="InterPro" id="IPR011992">
    <property type="entry name" value="EF-hand-dom_pair"/>
</dbReference>
<dbReference type="PANTHER" id="PTHR45791:SF1">
    <property type="entry name" value="CALCIUM AND INTEGRIN BINDING FAMILY MEMBER 1"/>
    <property type="match status" value="1"/>
</dbReference>
<feature type="domain" description="EF-hand" evidence="5">
    <location>
        <begin position="101"/>
        <end position="136"/>
    </location>
</feature>
<evidence type="ECO:0000256" key="2">
    <source>
        <dbReference type="ARBA" id="ARBA00022737"/>
    </source>
</evidence>
<evidence type="ECO:0000256" key="1">
    <source>
        <dbReference type="ARBA" id="ARBA00022723"/>
    </source>
</evidence>
<dbReference type="GO" id="GO:0005509">
    <property type="term" value="F:calcium ion binding"/>
    <property type="evidence" value="ECO:0007669"/>
    <property type="project" value="InterPro"/>
</dbReference>
<dbReference type="Gene3D" id="1.10.238.10">
    <property type="entry name" value="EF-hand"/>
    <property type="match status" value="1"/>
</dbReference>
<evidence type="ECO:0000256" key="3">
    <source>
        <dbReference type="ARBA" id="ARBA00022837"/>
    </source>
</evidence>
<dbReference type="OrthoDB" id="114727at2759"/>
<dbReference type="InterPro" id="IPR002048">
    <property type="entry name" value="EF_hand_dom"/>
</dbReference>
<keyword evidence="1" id="KW-0479">Metal-binding</keyword>
<reference evidence="6 7" key="1">
    <citation type="submission" date="2018-11" db="EMBL/GenBank/DDBJ databases">
        <authorList>
            <person name="Lopez-Roques C."/>
            <person name="Donnadieu C."/>
            <person name="Bouchez O."/>
            <person name="Klopp C."/>
            <person name="Cabau C."/>
            <person name="Zahm M."/>
        </authorList>
    </citation>
    <scope>NUCLEOTIDE SEQUENCE [LARGE SCALE GENOMIC DNA]</scope>
    <source>
        <strain evidence="6">RS831</strain>
        <tissue evidence="6">Whole body</tissue>
    </source>
</reference>
<reference evidence="6 7" key="2">
    <citation type="submission" date="2019-01" db="EMBL/GenBank/DDBJ databases">
        <title>A chromosome length genome reference of the Java medaka (oryzias javanicus).</title>
        <authorList>
            <person name="Herpin A."/>
            <person name="Takehana Y."/>
            <person name="Naruse K."/>
            <person name="Ansai S."/>
            <person name="Kawaguchi M."/>
        </authorList>
    </citation>
    <scope>NUCLEOTIDE SEQUENCE [LARGE SCALE GENOMIC DNA]</scope>
    <source>
        <strain evidence="6">RS831</strain>
        <tissue evidence="6">Whole body</tissue>
    </source>
</reference>
<dbReference type="PROSITE" id="PS50222">
    <property type="entry name" value="EF_HAND_2"/>
    <property type="match status" value="1"/>
</dbReference>
<organism evidence="6 7">
    <name type="scientific">Oryzias javanicus</name>
    <name type="common">Javanese ricefish</name>
    <name type="synonym">Aplocheilus javanicus</name>
    <dbReference type="NCBI Taxonomy" id="123683"/>
    <lineage>
        <taxon>Eukaryota</taxon>
        <taxon>Metazoa</taxon>
        <taxon>Chordata</taxon>
        <taxon>Craniata</taxon>
        <taxon>Vertebrata</taxon>
        <taxon>Euteleostomi</taxon>
        <taxon>Actinopterygii</taxon>
        <taxon>Neopterygii</taxon>
        <taxon>Teleostei</taxon>
        <taxon>Neoteleostei</taxon>
        <taxon>Acanthomorphata</taxon>
        <taxon>Ovalentaria</taxon>
        <taxon>Atherinomorphae</taxon>
        <taxon>Beloniformes</taxon>
        <taxon>Adrianichthyidae</taxon>
        <taxon>Oryziinae</taxon>
        <taxon>Oryzias</taxon>
    </lineage>
</organism>
<dbReference type="GO" id="GO:0000287">
    <property type="term" value="F:magnesium ion binding"/>
    <property type="evidence" value="ECO:0007669"/>
    <property type="project" value="TreeGrafter"/>
</dbReference>
<evidence type="ECO:0000313" key="6">
    <source>
        <dbReference type="EMBL" id="RVE72021.1"/>
    </source>
</evidence>
<accession>A0A3S2N2K2</accession>
<dbReference type="SUPFAM" id="SSF47473">
    <property type="entry name" value="EF-hand"/>
    <property type="match status" value="1"/>
</dbReference>
<evidence type="ECO:0000256" key="4">
    <source>
        <dbReference type="ARBA" id="ARBA00022842"/>
    </source>
</evidence>
<dbReference type="FunFam" id="1.10.238.10:FF:000079">
    <property type="entry name" value="Calcium and integrin-binding family member 2"/>
    <property type="match status" value="1"/>
</dbReference>
<protein>
    <recommendedName>
        <fullName evidence="5">EF-hand domain-containing protein</fullName>
    </recommendedName>
</protein>
<dbReference type="AlphaFoldDB" id="A0A3S2N2K2"/>
<keyword evidence="4" id="KW-0460">Magnesium</keyword>
<dbReference type="InterPro" id="IPR051433">
    <property type="entry name" value="CIBP"/>
</dbReference>
<evidence type="ECO:0000259" key="5">
    <source>
        <dbReference type="PROSITE" id="PS50222"/>
    </source>
</evidence>
<keyword evidence="2" id="KW-0677">Repeat</keyword>
<gene>
    <name evidence="6" type="ORF">OJAV_G00057640</name>
</gene>
<proteinExistence type="predicted"/>
<keyword evidence="3" id="KW-0106">Calcium</keyword>